<name>A0ABM1MTW8_NICVS</name>
<feature type="coiled-coil region" evidence="4">
    <location>
        <begin position="467"/>
        <end position="536"/>
    </location>
</feature>
<feature type="coiled-coil region" evidence="4">
    <location>
        <begin position="240"/>
        <end position="267"/>
    </location>
</feature>
<accession>A0ABM1MTW8</accession>
<dbReference type="PANTHER" id="PTHR18921:SF2">
    <property type="entry name" value="THYROID RECEPTOR-INTERACTING PROTEIN 11"/>
    <property type="match status" value="1"/>
</dbReference>
<protein>
    <submittedName>
        <fullName evidence="8 9">Thyroid receptor-interacting protein 11-like</fullName>
    </submittedName>
</protein>
<evidence type="ECO:0000256" key="4">
    <source>
        <dbReference type="SAM" id="Coils"/>
    </source>
</evidence>
<evidence type="ECO:0000259" key="6">
    <source>
        <dbReference type="PROSITE" id="PS50913"/>
    </source>
</evidence>
<keyword evidence="3 4" id="KW-0175">Coiled coil</keyword>
<keyword evidence="7" id="KW-1185">Reference proteome</keyword>
<keyword evidence="2" id="KW-0333">Golgi apparatus</keyword>
<feature type="coiled-coil region" evidence="4">
    <location>
        <begin position="572"/>
        <end position="761"/>
    </location>
</feature>
<gene>
    <name evidence="8 9 10" type="primary">LOC108563762</name>
</gene>
<dbReference type="Gene3D" id="1.20.1270.250">
    <property type="match status" value="1"/>
</dbReference>
<evidence type="ECO:0000256" key="3">
    <source>
        <dbReference type="ARBA" id="ARBA00023054"/>
    </source>
</evidence>
<dbReference type="PANTHER" id="PTHR18921">
    <property type="entry name" value="MYOSIN HEAVY CHAIN - RELATED"/>
    <property type="match status" value="1"/>
</dbReference>
<evidence type="ECO:0000256" key="2">
    <source>
        <dbReference type="ARBA" id="ARBA00023034"/>
    </source>
</evidence>
<feature type="coiled-coil region" evidence="4">
    <location>
        <begin position="316"/>
        <end position="438"/>
    </location>
</feature>
<feature type="coiled-coil region" evidence="4">
    <location>
        <begin position="44"/>
        <end position="196"/>
    </location>
</feature>
<feature type="coiled-coil region" evidence="4">
    <location>
        <begin position="798"/>
        <end position="878"/>
    </location>
</feature>
<dbReference type="RefSeq" id="XP_017778017.1">
    <property type="nucleotide sequence ID" value="XM_017922528.1"/>
</dbReference>
<evidence type="ECO:0000313" key="9">
    <source>
        <dbReference type="RefSeq" id="XP_017778018.1"/>
    </source>
</evidence>
<dbReference type="InterPro" id="IPR000237">
    <property type="entry name" value="GRIP_dom"/>
</dbReference>
<dbReference type="RefSeq" id="XP_017778018.1">
    <property type="nucleotide sequence ID" value="XM_017922529.1"/>
</dbReference>
<dbReference type="Proteomes" id="UP000695000">
    <property type="component" value="Unplaced"/>
</dbReference>
<evidence type="ECO:0000313" key="10">
    <source>
        <dbReference type="RefSeq" id="XP_017778019.1"/>
    </source>
</evidence>
<dbReference type="InterPro" id="IPR046375">
    <property type="entry name" value="IKBKB_SDD_sf"/>
</dbReference>
<feature type="domain" description="GRIP" evidence="6">
    <location>
        <begin position="980"/>
        <end position="1032"/>
    </location>
</feature>
<feature type="coiled-coil region" evidence="4">
    <location>
        <begin position="939"/>
        <end position="980"/>
    </location>
</feature>
<dbReference type="PROSITE" id="PS50913">
    <property type="entry name" value="GRIP"/>
    <property type="match status" value="1"/>
</dbReference>
<reference evidence="8 9" key="1">
    <citation type="submission" date="2025-05" db="UniProtKB">
        <authorList>
            <consortium name="RefSeq"/>
        </authorList>
    </citation>
    <scope>IDENTIFICATION</scope>
    <source>
        <tissue evidence="8 9">Whole Larva</tissue>
    </source>
</reference>
<feature type="region of interest" description="Disordered" evidence="5">
    <location>
        <begin position="1075"/>
        <end position="1098"/>
    </location>
</feature>
<dbReference type="RefSeq" id="XP_017778019.1">
    <property type="nucleotide sequence ID" value="XM_017922530.1"/>
</dbReference>
<evidence type="ECO:0000256" key="1">
    <source>
        <dbReference type="ARBA" id="ARBA00004555"/>
    </source>
</evidence>
<evidence type="ECO:0000256" key="5">
    <source>
        <dbReference type="SAM" id="MobiDB-lite"/>
    </source>
</evidence>
<dbReference type="GeneID" id="108563762"/>
<comment type="subcellular location">
    <subcellularLocation>
        <location evidence="1">Golgi apparatus</location>
    </subcellularLocation>
</comment>
<evidence type="ECO:0000313" key="7">
    <source>
        <dbReference type="Proteomes" id="UP000695000"/>
    </source>
</evidence>
<proteinExistence type="predicted"/>
<evidence type="ECO:0000313" key="8">
    <source>
        <dbReference type="RefSeq" id="XP_017778017.1"/>
    </source>
</evidence>
<organism evidence="7 9">
    <name type="scientific">Nicrophorus vespilloides</name>
    <name type="common">Boreal carrion beetle</name>
    <dbReference type="NCBI Taxonomy" id="110193"/>
    <lineage>
        <taxon>Eukaryota</taxon>
        <taxon>Metazoa</taxon>
        <taxon>Ecdysozoa</taxon>
        <taxon>Arthropoda</taxon>
        <taxon>Hexapoda</taxon>
        <taxon>Insecta</taxon>
        <taxon>Pterygota</taxon>
        <taxon>Neoptera</taxon>
        <taxon>Endopterygota</taxon>
        <taxon>Coleoptera</taxon>
        <taxon>Polyphaga</taxon>
        <taxon>Staphyliniformia</taxon>
        <taxon>Silphidae</taxon>
        <taxon>Nicrophorinae</taxon>
        <taxon>Nicrophorus</taxon>
    </lineage>
</organism>
<sequence length="1131" mass="130697">MSWLNDSLNNIKGQISSFASGVLAEEDPHDTGGGSDATDWKTLVAAQENEIELLKRHNAELLEKVQRNIKVTNETNEDGWGWETQEEVRVESATEDVERLRRRIEELEVEKRDLVSSLEQLDQDCQQTTDKLVTIKDELQAHNTKLCGDVDELRRKNEFLQKINDENQRKISKLEAEADKEKVAELTSKLIELEAKDSEAEGGEGSICGDGCKQIAVKLLEVEQQFEDYKSRSQIHSEDYLKLERILEKYEKKVSAYEKEIGRLNKFQEKFNAIQELVQSEAGLTLDVSNFTVTLKRILEEYASLKRDSSAFQTATKKMDEELQRLLSENRKLSDEIHLKDQDLKHYEEECNDLIKNNEMLIQRVEESGNLQSIPETNEENLLLLENQLDAANERIKELENIPSDDVKNKYERLKTNYKELENVKEGLMHNLEDMKSTYVDCFHEKENLNSTVDQIKIEFENTEYKYAEQIINMETLKEEIENLTTAIEDLSKKNKKLEELNVDFETKNELLQKEVDDLKQELTTELDNMEQKDAERLTLIEKLQGTKMAETSLKLQHDTLLKEFGNMQAANQKITGNVQELNANIEVYKEKLSKSDEENQNLKEISSNVQEIIAEKNILLEERNQLQRAVMELEENLSASGEELRLQLEASNAQKDQIQADFENFKSSVAENNKPLEDAKQCEQLQAQLVELTENRNQMILLIQEKHQENVNYHGEIQRLHQLLAAETEKCKQLERNEENEKLAEQNGFLRDKCARLAENLLQEQSNAQKITTEWSEREIGLQKKLDSLREHLLTIEDTYTKEVQVAELKCEEMQAKLRDVEERERHSSDRYTSVNIRANQQVETLQTQLQLVTNQRDDFKRKVDDYEDQVSRQSAAVVNLQSVLQQFQREKEKDIFDETERIRRQITSEKKVQDILRQEIGELRLQLEESKEGLMAAVRLSDQMEASKKQVVQMKEEVAKLQSDLTRSEDKCSKLSNQTDGKVDKMLIKNLIIGLVSSNNNLSKDQNQILKIISTVLDFNQQDIEKVNLNRNQQHSWFGSLLHPQGQAMTQESLSQAFVKFLEAESKPRILPNLLESSSESVGKEENGGAKRKSPQPLLLNEVVLPTFADFGQSRNSSSILKDVLKDNS</sequence>